<evidence type="ECO:0000313" key="4">
    <source>
        <dbReference type="Proteomes" id="UP000799767"/>
    </source>
</evidence>
<feature type="compositionally biased region" description="Pro residues" evidence="1">
    <location>
        <begin position="133"/>
        <end position="142"/>
    </location>
</feature>
<dbReference type="RefSeq" id="XP_033587486.1">
    <property type="nucleotide sequence ID" value="XM_033730115.1"/>
</dbReference>
<dbReference type="EMBL" id="MU001639">
    <property type="protein sequence ID" value="KAF2480916.1"/>
    <property type="molecule type" value="Genomic_DNA"/>
</dbReference>
<organism evidence="3 4">
    <name type="scientific">Neohortaea acidophila</name>
    <dbReference type="NCBI Taxonomy" id="245834"/>
    <lineage>
        <taxon>Eukaryota</taxon>
        <taxon>Fungi</taxon>
        <taxon>Dikarya</taxon>
        <taxon>Ascomycota</taxon>
        <taxon>Pezizomycotina</taxon>
        <taxon>Dothideomycetes</taxon>
        <taxon>Dothideomycetidae</taxon>
        <taxon>Mycosphaerellales</taxon>
        <taxon>Teratosphaeriaceae</taxon>
        <taxon>Neohortaea</taxon>
    </lineage>
</organism>
<sequence length="278" mass="27380">MRFTTSIAAAILAFAATGVLAAPLPQLAGFGSGSDSIFTDTDNGVGYGVENAEDNLAGTIAGAKGGSSTPAQPGPTRRQLAGVGSGSDSIFTDTDNGVGYGVENAEDNLAGNLKGESPSTSPSQSGSGSSSSGPPPPPPPPPSKRRRQLNKVAAGEQTLANAAGVGSSTEGLTNEENTLDGDGTNGAAEVGAAIGSTEASTLENAGNQVPKKFRRQLNKVAAGEQTLANAAGVGSETESTTNEENTLDGDGTNDAANAGAEIGSTEETTLEEAGNLTP</sequence>
<keyword evidence="2" id="KW-0732">Signal</keyword>
<reference evidence="3" key="1">
    <citation type="journal article" date="2020" name="Stud. Mycol.">
        <title>101 Dothideomycetes genomes: a test case for predicting lifestyles and emergence of pathogens.</title>
        <authorList>
            <person name="Haridas S."/>
            <person name="Albert R."/>
            <person name="Binder M."/>
            <person name="Bloem J."/>
            <person name="Labutti K."/>
            <person name="Salamov A."/>
            <person name="Andreopoulos B."/>
            <person name="Baker S."/>
            <person name="Barry K."/>
            <person name="Bills G."/>
            <person name="Bluhm B."/>
            <person name="Cannon C."/>
            <person name="Castanera R."/>
            <person name="Culley D."/>
            <person name="Daum C."/>
            <person name="Ezra D."/>
            <person name="Gonzalez J."/>
            <person name="Henrissat B."/>
            <person name="Kuo A."/>
            <person name="Liang C."/>
            <person name="Lipzen A."/>
            <person name="Lutzoni F."/>
            <person name="Magnuson J."/>
            <person name="Mondo S."/>
            <person name="Nolan M."/>
            <person name="Ohm R."/>
            <person name="Pangilinan J."/>
            <person name="Park H.-J."/>
            <person name="Ramirez L."/>
            <person name="Alfaro M."/>
            <person name="Sun H."/>
            <person name="Tritt A."/>
            <person name="Yoshinaga Y."/>
            <person name="Zwiers L.-H."/>
            <person name="Turgeon B."/>
            <person name="Goodwin S."/>
            <person name="Spatafora J."/>
            <person name="Crous P."/>
            <person name="Grigoriev I."/>
        </authorList>
    </citation>
    <scope>NUCLEOTIDE SEQUENCE</scope>
    <source>
        <strain evidence="3">CBS 113389</strain>
    </source>
</reference>
<evidence type="ECO:0000256" key="1">
    <source>
        <dbReference type="SAM" id="MobiDB-lite"/>
    </source>
</evidence>
<feature type="compositionally biased region" description="Polar residues" evidence="1">
    <location>
        <begin position="86"/>
        <end position="95"/>
    </location>
</feature>
<dbReference type="Proteomes" id="UP000799767">
    <property type="component" value="Unassembled WGS sequence"/>
</dbReference>
<accession>A0A6A6PM75</accession>
<protein>
    <submittedName>
        <fullName evidence="3">Uncharacterized protein</fullName>
    </submittedName>
</protein>
<dbReference type="GeneID" id="54471117"/>
<keyword evidence="4" id="KW-1185">Reference proteome</keyword>
<feature type="compositionally biased region" description="Low complexity" evidence="1">
    <location>
        <begin position="117"/>
        <end position="132"/>
    </location>
</feature>
<evidence type="ECO:0000313" key="3">
    <source>
        <dbReference type="EMBL" id="KAF2480916.1"/>
    </source>
</evidence>
<feature type="chain" id="PRO_5025509358" evidence="2">
    <location>
        <begin position="22"/>
        <end position="278"/>
    </location>
</feature>
<name>A0A6A6PM75_9PEZI</name>
<feature type="region of interest" description="Disordered" evidence="1">
    <location>
        <begin position="225"/>
        <end position="278"/>
    </location>
</feature>
<feature type="region of interest" description="Disordered" evidence="1">
    <location>
        <begin position="59"/>
        <end position="188"/>
    </location>
</feature>
<dbReference type="OrthoDB" id="3521820at2759"/>
<evidence type="ECO:0000256" key="2">
    <source>
        <dbReference type="SAM" id="SignalP"/>
    </source>
</evidence>
<feature type="compositionally biased region" description="Low complexity" evidence="1">
    <location>
        <begin position="235"/>
        <end position="260"/>
    </location>
</feature>
<dbReference type="AlphaFoldDB" id="A0A6A6PM75"/>
<feature type="signal peptide" evidence="2">
    <location>
        <begin position="1"/>
        <end position="21"/>
    </location>
</feature>
<proteinExistence type="predicted"/>
<gene>
    <name evidence="3" type="ORF">BDY17DRAFT_202518</name>
</gene>
<feature type="compositionally biased region" description="Polar residues" evidence="1">
    <location>
        <begin position="166"/>
        <end position="176"/>
    </location>
</feature>